<evidence type="ECO:0000313" key="3">
    <source>
        <dbReference type="EMBL" id="ELA42010.1"/>
    </source>
</evidence>
<name>L2GND5_VITCO</name>
<keyword evidence="4" id="KW-1185">Reference proteome</keyword>
<dbReference type="Pfam" id="PF13892">
    <property type="entry name" value="DBINO"/>
    <property type="match status" value="1"/>
</dbReference>
<evidence type="ECO:0000259" key="2">
    <source>
        <dbReference type="Pfam" id="PF13892"/>
    </source>
</evidence>
<dbReference type="GO" id="GO:0003677">
    <property type="term" value="F:DNA binding"/>
    <property type="evidence" value="ECO:0007669"/>
    <property type="project" value="InterPro"/>
</dbReference>
<proteinExistence type="predicted"/>
<protein>
    <recommendedName>
        <fullName evidence="2">DBINO domain-containing protein</fullName>
    </recommendedName>
</protein>
<feature type="domain" description="DBINO" evidence="2">
    <location>
        <begin position="65"/>
        <end position="158"/>
    </location>
</feature>
<dbReference type="RefSeq" id="XP_007604474.1">
    <property type="nucleotide sequence ID" value="XM_007604412.1"/>
</dbReference>
<accession>L2GND5</accession>
<dbReference type="HOGENOM" id="CLU_1653511_0_0_1"/>
<organism evidence="3 4">
    <name type="scientific">Vittaforma corneae (strain ATCC 50505)</name>
    <name type="common">Microsporidian parasite</name>
    <name type="synonym">Nosema corneum</name>
    <dbReference type="NCBI Taxonomy" id="993615"/>
    <lineage>
        <taxon>Eukaryota</taxon>
        <taxon>Fungi</taxon>
        <taxon>Fungi incertae sedis</taxon>
        <taxon>Microsporidia</taxon>
        <taxon>Nosematidae</taxon>
        <taxon>Vittaforma</taxon>
    </lineage>
</organism>
<dbReference type="Proteomes" id="UP000011082">
    <property type="component" value="Unassembled WGS sequence"/>
</dbReference>
<dbReference type="VEuPathDB" id="MicrosporidiaDB:VICG_01027"/>
<feature type="compositionally biased region" description="Basic and acidic residues" evidence="1">
    <location>
        <begin position="138"/>
        <end position="152"/>
    </location>
</feature>
<evidence type="ECO:0000313" key="4">
    <source>
        <dbReference type="Proteomes" id="UP000011082"/>
    </source>
</evidence>
<dbReference type="GeneID" id="19881739"/>
<dbReference type="EMBL" id="JH370136">
    <property type="protein sequence ID" value="ELA42010.1"/>
    <property type="molecule type" value="Genomic_DNA"/>
</dbReference>
<dbReference type="InterPro" id="IPR020838">
    <property type="entry name" value="DBINO"/>
</dbReference>
<dbReference type="InParanoid" id="L2GND5"/>
<dbReference type="AlphaFoldDB" id="L2GND5"/>
<sequence length="160" mass="19173">MREAEYQRLKDLFEKDDGFIPTPKKTYEAMSLELSSIESTIRIFLYLRSLKVQNQSVLVCSLEEQYTTILKSIPRNFKQFYSNYENITAQNKKIAIICAREVKRSLSRTSKTNPTLKSKRINKELSCSIKKLTREEINKQKKEEKEEEQKRRREERKRRN</sequence>
<gene>
    <name evidence="3" type="ORF">VICG_01027</name>
</gene>
<feature type="region of interest" description="Disordered" evidence="1">
    <location>
        <begin position="138"/>
        <end position="160"/>
    </location>
</feature>
<reference evidence="4" key="1">
    <citation type="submission" date="2011-05" db="EMBL/GenBank/DDBJ databases">
        <title>The genome sequence of Vittaforma corneae strain ATCC 50505.</title>
        <authorList>
            <consortium name="The Broad Institute Genome Sequencing Platform"/>
            <person name="Cuomo C."/>
            <person name="Didier E."/>
            <person name="Bowers L."/>
            <person name="Young S.K."/>
            <person name="Zeng Q."/>
            <person name="Gargeya S."/>
            <person name="Fitzgerald M."/>
            <person name="Haas B."/>
            <person name="Abouelleil A."/>
            <person name="Alvarado L."/>
            <person name="Arachchi H.M."/>
            <person name="Berlin A."/>
            <person name="Chapman S.B."/>
            <person name="Gearin G."/>
            <person name="Goldberg J."/>
            <person name="Griggs A."/>
            <person name="Gujja S."/>
            <person name="Hansen M."/>
            <person name="Heiman D."/>
            <person name="Howarth C."/>
            <person name="Larimer J."/>
            <person name="Lui A."/>
            <person name="MacDonald P.J.P."/>
            <person name="McCowen C."/>
            <person name="Montmayeur A."/>
            <person name="Murphy C."/>
            <person name="Neiman D."/>
            <person name="Pearson M."/>
            <person name="Priest M."/>
            <person name="Roberts A."/>
            <person name="Saif S."/>
            <person name="Shea T."/>
            <person name="Sisk P."/>
            <person name="Stolte C."/>
            <person name="Sykes S."/>
            <person name="Wortman J."/>
            <person name="Nusbaum C."/>
            <person name="Birren B."/>
        </authorList>
    </citation>
    <scope>NUCLEOTIDE SEQUENCE [LARGE SCALE GENOMIC DNA]</scope>
    <source>
        <strain evidence="4">ATCC 50505</strain>
    </source>
</reference>
<evidence type="ECO:0000256" key="1">
    <source>
        <dbReference type="SAM" id="MobiDB-lite"/>
    </source>
</evidence>